<dbReference type="FunFam" id="1.10.490.10:FF:000003">
    <property type="entry name" value="Flavohemoprotein"/>
    <property type="match status" value="1"/>
</dbReference>
<dbReference type="InterPro" id="IPR017927">
    <property type="entry name" value="FAD-bd_FR_type"/>
</dbReference>
<dbReference type="PANTHER" id="PTHR43396">
    <property type="entry name" value="FLAVOHEMOPROTEIN"/>
    <property type="match status" value="1"/>
</dbReference>
<evidence type="ECO:0000256" key="5">
    <source>
        <dbReference type="ARBA" id="ARBA00022575"/>
    </source>
</evidence>
<keyword evidence="8" id="KW-0479">Metal-binding</keyword>
<dbReference type="InterPro" id="IPR009050">
    <property type="entry name" value="Globin-like_sf"/>
</dbReference>
<comment type="similarity">
    <text evidence="3">In the C-terminal section; belongs to the flavoprotein pyridine nucleotide cytochrome reductase family.</text>
</comment>
<dbReference type="GO" id="GO:0071500">
    <property type="term" value="P:cellular response to nitrosative stress"/>
    <property type="evidence" value="ECO:0007669"/>
    <property type="project" value="TreeGrafter"/>
</dbReference>
<dbReference type="GO" id="GO:0046872">
    <property type="term" value="F:metal ion binding"/>
    <property type="evidence" value="ECO:0007669"/>
    <property type="project" value="UniProtKB-KW"/>
</dbReference>
<dbReference type="InterPro" id="IPR017938">
    <property type="entry name" value="Riboflavin_synthase-like_b-brl"/>
</dbReference>
<dbReference type="GO" id="GO:0071949">
    <property type="term" value="F:FAD binding"/>
    <property type="evidence" value="ECO:0007669"/>
    <property type="project" value="TreeGrafter"/>
</dbReference>
<reference evidence="17 18" key="1">
    <citation type="journal article" date="2023" name="Elife">
        <title>Identification of key yeast species and microbe-microbe interactions impacting larval growth of Drosophila in the wild.</title>
        <authorList>
            <person name="Mure A."/>
            <person name="Sugiura Y."/>
            <person name="Maeda R."/>
            <person name="Honda K."/>
            <person name="Sakurai N."/>
            <person name="Takahashi Y."/>
            <person name="Watada M."/>
            <person name="Katoh T."/>
            <person name="Gotoh A."/>
            <person name="Gotoh Y."/>
            <person name="Taniguchi I."/>
            <person name="Nakamura K."/>
            <person name="Hayashi T."/>
            <person name="Katayama T."/>
            <person name="Uemura T."/>
            <person name="Hattori Y."/>
        </authorList>
    </citation>
    <scope>NUCLEOTIDE SEQUENCE [LARGE SCALE GENOMIC DNA]</scope>
    <source>
        <strain evidence="17 18">SB-73</strain>
    </source>
</reference>
<dbReference type="SUPFAM" id="SSF52343">
    <property type="entry name" value="Ferredoxin reductase-like, C-terminal NADP-linked domain"/>
    <property type="match status" value="1"/>
</dbReference>
<evidence type="ECO:0000259" key="16">
    <source>
        <dbReference type="PROSITE" id="PS51384"/>
    </source>
</evidence>
<keyword evidence="9" id="KW-0274">FAD</keyword>
<dbReference type="EMBL" id="BTGC01000008">
    <property type="protein sequence ID" value="GMM52023.1"/>
    <property type="molecule type" value="Genomic_DNA"/>
</dbReference>
<dbReference type="GO" id="GO:0019825">
    <property type="term" value="F:oxygen binding"/>
    <property type="evidence" value="ECO:0007669"/>
    <property type="project" value="InterPro"/>
</dbReference>
<comment type="cofactor">
    <cofactor evidence="1">
        <name>heme b</name>
        <dbReference type="ChEBI" id="CHEBI:60344"/>
    </cofactor>
</comment>
<evidence type="ECO:0000256" key="9">
    <source>
        <dbReference type="ARBA" id="ARBA00022827"/>
    </source>
</evidence>
<dbReference type="InterPro" id="IPR012292">
    <property type="entry name" value="Globin/Proto"/>
</dbReference>
<protein>
    <recommendedName>
        <fullName evidence="4">nitric oxide dioxygenase</fullName>
        <ecNumber evidence="4">1.14.12.17</ecNumber>
    </recommendedName>
</protein>
<comment type="cofactor">
    <cofactor evidence="2">
        <name>FAD</name>
        <dbReference type="ChEBI" id="CHEBI:57692"/>
    </cofactor>
</comment>
<keyword evidence="7" id="KW-0285">Flavoprotein</keyword>
<comment type="catalytic activity">
    <reaction evidence="14">
        <text>2 nitric oxide + NADPH + 2 O2 = 2 nitrate + NADP(+) + H(+)</text>
        <dbReference type="Rhea" id="RHEA:19465"/>
        <dbReference type="ChEBI" id="CHEBI:15378"/>
        <dbReference type="ChEBI" id="CHEBI:15379"/>
        <dbReference type="ChEBI" id="CHEBI:16480"/>
        <dbReference type="ChEBI" id="CHEBI:17632"/>
        <dbReference type="ChEBI" id="CHEBI:57783"/>
        <dbReference type="ChEBI" id="CHEBI:58349"/>
        <dbReference type="EC" id="1.14.12.17"/>
    </reaction>
</comment>
<feature type="domain" description="FAD-binding FR-type" evidence="16">
    <location>
        <begin position="156"/>
        <end position="255"/>
    </location>
</feature>
<evidence type="ECO:0000256" key="1">
    <source>
        <dbReference type="ARBA" id="ARBA00001970"/>
    </source>
</evidence>
<evidence type="ECO:0000256" key="13">
    <source>
        <dbReference type="ARBA" id="ARBA00048649"/>
    </source>
</evidence>
<evidence type="ECO:0000256" key="12">
    <source>
        <dbReference type="ARBA" id="ARBA00023027"/>
    </source>
</evidence>
<evidence type="ECO:0000256" key="3">
    <source>
        <dbReference type="ARBA" id="ARBA00006401"/>
    </source>
</evidence>
<keyword evidence="18" id="KW-1185">Reference proteome</keyword>
<keyword evidence="5" id="KW-0216">Detoxification</keyword>
<dbReference type="SUPFAM" id="SSF46458">
    <property type="entry name" value="Globin-like"/>
    <property type="match status" value="1"/>
</dbReference>
<dbReference type="Gene3D" id="1.10.490.10">
    <property type="entry name" value="Globins"/>
    <property type="match status" value="1"/>
</dbReference>
<keyword evidence="11" id="KW-0408">Iron</keyword>
<keyword evidence="6" id="KW-0349">Heme</keyword>
<proteinExistence type="inferred from homology"/>
<dbReference type="PANTHER" id="PTHR43396:SF3">
    <property type="entry name" value="FLAVOHEMOPROTEIN"/>
    <property type="match status" value="1"/>
</dbReference>
<dbReference type="GO" id="GO:0046210">
    <property type="term" value="P:nitric oxide catabolic process"/>
    <property type="evidence" value="ECO:0007669"/>
    <property type="project" value="TreeGrafter"/>
</dbReference>
<dbReference type="EC" id="1.14.12.17" evidence="4"/>
<evidence type="ECO:0000256" key="6">
    <source>
        <dbReference type="ARBA" id="ARBA00022617"/>
    </source>
</evidence>
<accession>A0AAV5RKN3</accession>
<dbReference type="InterPro" id="IPR039261">
    <property type="entry name" value="FNR_nucleotide-bd"/>
</dbReference>
<dbReference type="InterPro" id="IPR008333">
    <property type="entry name" value="Cbr1-like_FAD-bd_dom"/>
</dbReference>
<evidence type="ECO:0000256" key="10">
    <source>
        <dbReference type="ARBA" id="ARBA00022857"/>
    </source>
</evidence>
<dbReference type="Proteomes" id="UP001362899">
    <property type="component" value="Unassembled WGS sequence"/>
</dbReference>
<comment type="catalytic activity">
    <reaction evidence="13">
        <text>2 nitric oxide + NADH + 2 O2 = 2 nitrate + NAD(+) + H(+)</text>
        <dbReference type="Rhea" id="RHEA:19469"/>
        <dbReference type="ChEBI" id="CHEBI:15378"/>
        <dbReference type="ChEBI" id="CHEBI:15379"/>
        <dbReference type="ChEBI" id="CHEBI:16480"/>
        <dbReference type="ChEBI" id="CHEBI:17632"/>
        <dbReference type="ChEBI" id="CHEBI:57540"/>
        <dbReference type="ChEBI" id="CHEBI:57945"/>
        <dbReference type="EC" id="1.14.12.17"/>
    </reaction>
</comment>
<gene>
    <name evidence="17" type="ORF">DASB73_029860</name>
</gene>
<dbReference type="Pfam" id="PF00970">
    <property type="entry name" value="FAD_binding_6"/>
    <property type="match status" value="1"/>
</dbReference>
<evidence type="ECO:0000256" key="14">
    <source>
        <dbReference type="ARBA" id="ARBA00049433"/>
    </source>
</evidence>
<dbReference type="AlphaFoldDB" id="A0AAV5RKN3"/>
<name>A0AAV5RKN3_STABA</name>
<comment type="caution">
    <text evidence="17">The sequence shown here is derived from an EMBL/GenBank/DDBJ whole genome shotgun (WGS) entry which is preliminary data.</text>
</comment>
<feature type="domain" description="Globin" evidence="15">
    <location>
        <begin position="4"/>
        <end position="142"/>
    </location>
</feature>
<evidence type="ECO:0000256" key="7">
    <source>
        <dbReference type="ARBA" id="ARBA00022630"/>
    </source>
</evidence>
<dbReference type="InterPro" id="IPR000971">
    <property type="entry name" value="Globin"/>
</dbReference>
<organism evidence="17 18">
    <name type="scientific">Starmerella bacillaris</name>
    <name type="common">Yeast</name>
    <name type="synonym">Candida zemplinina</name>
    <dbReference type="NCBI Taxonomy" id="1247836"/>
    <lineage>
        <taxon>Eukaryota</taxon>
        <taxon>Fungi</taxon>
        <taxon>Dikarya</taxon>
        <taxon>Ascomycota</taxon>
        <taxon>Saccharomycotina</taxon>
        <taxon>Dipodascomycetes</taxon>
        <taxon>Dipodascales</taxon>
        <taxon>Trichomonascaceae</taxon>
        <taxon>Starmerella</taxon>
    </lineage>
</organism>
<dbReference type="Gene3D" id="3.40.50.80">
    <property type="entry name" value="Nucleotide-binding domain of ferredoxin-NADP reductase (FNR) module"/>
    <property type="match status" value="1"/>
</dbReference>
<dbReference type="GO" id="GO:0008941">
    <property type="term" value="F:nitric oxide dioxygenase NAD(P)H activity"/>
    <property type="evidence" value="ECO:0007669"/>
    <property type="project" value="UniProtKB-EC"/>
</dbReference>
<evidence type="ECO:0000256" key="11">
    <source>
        <dbReference type="ARBA" id="ARBA00023004"/>
    </source>
</evidence>
<dbReference type="GO" id="GO:0009636">
    <property type="term" value="P:response to toxic substance"/>
    <property type="evidence" value="ECO:0007669"/>
    <property type="project" value="UniProtKB-KW"/>
</dbReference>
<sequence>MIEPLPVKYRKIIAASVPLLEARGEQLTSHFYKRMMCLNPEVKKYFNQTRQRDGSQAKSLARSVLLYAKNIEQLSRLEGFLESIIQKHVALDIQPAHYHIVGSNLLASMEEVFGEEIANPTFMKAWTQGYDQLAEILIGSEHEEYVHLYREPGGWSSFRPFLIKDRVVEGPGIISLYLVPEDRNLVLSGEAGQYITLKVMLEHECRRSYSLSGPLSNKGYRITIKKIGSVSSYLHELEVGQRLKLRPPLGEFVINERALSPNADLIFIAGGIGVTPLAAFAHAGFQAKLLYYAKTEEDRIFMDEFREMTNITLIDVESMPTKKDLRAHVTRFSQVYTVGPVEFMRAVNKILDFMNFPPNQRHFDFFGSTYDL</sequence>
<keyword evidence="12" id="KW-0520">NAD</keyword>
<evidence type="ECO:0000256" key="4">
    <source>
        <dbReference type="ARBA" id="ARBA00012229"/>
    </source>
</evidence>
<evidence type="ECO:0000259" key="15">
    <source>
        <dbReference type="PROSITE" id="PS01033"/>
    </source>
</evidence>
<dbReference type="PROSITE" id="PS51384">
    <property type="entry name" value="FAD_FR"/>
    <property type="match status" value="1"/>
</dbReference>
<evidence type="ECO:0000256" key="8">
    <source>
        <dbReference type="ARBA" id="ARBA00022723"/>
    </source>
</evidence>
<keyword evidence="10" id="KW-0521">NADP</keyword>
<dbReference type="Gene3D" id="2.40.30.10">
    <property type="entry name" value="Translation factors"/>
    <property type="match status" value="1"/>
</dbReference>
<dbReference type="Pfam" id="PF00042">
    <property type="entry name" value="Globin"/>
    <property type="match status" value="1"/>
</dbReference>
<evidence type="ECO:0000313" key="17">
    <source>
        <dbReference type="EMBL" id="GMM52023.1"/>
    </source>
</evidence>
<evidence type="ECO:0000256" key="2">
    <source>
        <dbReference type="ARBA" id="ARBA00001974"/>
    </source>
</evidence>
<dbReference type="PROSITE" id="PS01033">
    <property type="entry name" value="GLOBIN"/>
    <property type="match status" value="1"/>
</dbReference>
<dbReference type="SUPFAM" id="SSF63380">
    <property type="entry name" value="Riboflavin synthase domain-like"/>
    <property type="match status" value="1"/>
</dbReference>
<evidence type="ECO:0000313" key="18">
    <source>
        <dbReference type="Proteomes" id="UP001362899"/>
    </source>
</evidence>
<dbReference type="GO" id="GO:0020037">
    <property type="term" value="F:heme binding"/>
    <property type="evidence" value="ECO:0007669"/>
    <property type="project" value="InterPro"/>
</dbReference>